<dbReference type="InterPro" id="IPR021730">
    <property type="entry name" value="YdbH"/>
</dbReference>
<organism evidence="3 4">
    <name type="scientific">Brevundimonas nasdae</name>
    <dbReference type="NCBI Taxonomy" id="172043"/>
    <lineage>
        <taxon>Bacteria</taxon>
        <taxon>Pseudomonadati</taxon>
        <taxon>Pseudomonadota</taxon>
        <taxon>Alphaproteobacteria</taxon>
        <taxon>Caulobacterales</taxon>
        <taxon>Caulobacteraceae</taxon>
        <taxon>Brevundimonas</taxon>
    </lineage>
</organism>
<gene>
    <name evidence="3" type="ORF">RM53_07820</name>
</gene>
<evidence type="ECO:0000313" key="3">
    <source>
        <dbReference type="EMBL" id="KIC58566.1"/>
    </source>
</evidence>
<dbReference type="AlphaFoldDB" id="A0A0B4CW50"/>
<keyword evidence="2" id="KW-0812">Transmembrane</keyword>
<dbReference type="STRING" id="172043.RM53_07820"/>
<dbReference type="EMBL" id="JWSY01000010">
    <property type="protein sequence ID" value="KIC58566.1"/>
    <property type="molecule type" value="Genomic_DNA"/>
</dbReference>
<keyword evidence="2" id="KW-1133">Transmembrane helix</keyword>
<feature type="compositionally biased region" description="Pro residues" evidence="1">
    <location>
        <begin position="1061"/>
        <end position="1076"/>
    </location>
</feature>
<protein>
    <submittedName>
        <fullName evidence="3">C4-dicarboxylate ABC transporter</fullName>
    </submittedName>
</protein>
<name>A0A0B4CW50_9CAUL</name>
<evidence type="ECO:0000256" key="2">
    <source>
        <dbReference type="SAM" id="Phobius"/>
    </source>
</evidence>
<proteinExistence type="predicted"/>
<keyword evidence="2" id="KW-0472">Membrane</keyword>
<feature type="region of interest" description="Disordered" evidence="1">
    <location>
        <begin position="1053"/>
        <end position="1076"/>
    </location>
</feature>
<evidence type="ECO:0000256" key="1">
    <source>
        <dbReference type="SAM" id="MobiDB-lite"/>
    </source>
</evidence>
<feature type="transmembrane region" description="Helical" evidence="2">
    <location>
        <begin position="20"/>
        <end position="43"/>
    </location>
</feature>
<comment type="caution">
    <text evidence="3">The sequence shown here is derived from an EMBL/GenBank/DDBJ whole genome shotgun (WGS) entry which is preliminary data.</text>
</comment>
<dbReference type="Pfam" id="PF11739">
    <property type="entry name" value="YdbH-like"/>
    <property type="match status" value="1"/>
</dbReference>
<dbReference type="RefSeq" id="WP_039245765.1">
    <property type="nucleotide sequence ID" value="NZ_JWSY01000010.1"/>
</dbReference>
<accession>A0A0B4CW50</accession>
<sequence>MTDTPSKPKPKPQAKTRRILRAVAVGVVILALLIGVAAALIYLNRRAVARNVLVGWLDQRGIPADVEVERIEIDGFVGRIRIGDPDNPDVVVERAEVDYAVALPWSKTGLGVTPSRIRLVRPVVRASWKGGKLSFGSLDPLIKEFTGGPPRPDSRGPLVIVEGGRGRLNTEYGPVDLLADARIDDGKLMRLAARLPKAALKSGETQAQGLSGLLDLTTTGDRMAIKLSAAADSFTTPAARGQGAALTLTGDLPYPDLKTRRGDGRAVLDARLTGERLGTSTLGARSADVAARFDGVASGWIETFRLDGEVTTALKAAAVDGADLRIADVAATATRGKLTVSRDAAVRWRLQGPLALTAGSGRTGQTTIGGLSLTSRDLALGGKDAAFEATGPLSATFDRFGFGDLALKRGRADVDLDVVSDGGVQIAANGSLRAADGAWPLFGAVRPDDIAELAEMKRALGRFALNAPAIRFATGAAGTTVALSRPVTLAPANGGVLTVAQGPGGAYQAEPGRLGGGALTLTATRGKGLPEMSVAVPNWRLTEGGFEATLDGRARLDFDLARGIDARTRGVLAINAGRLTYATSDCVDLTVERLELDENDIHQVAGKLCPQGAPLLTSKDGVWRVAGGFSQVSAQAPFLGMRFADAAGRVTVGGTKAGIGLTANVAAARVIDALTPERFEPLSATGSATLANERWSGAFDLKGTGAAAAYGLGRLTLAHDGRTGSGGIVIAAPNVTFAEHGLQPAMLSPLAADFLQSPVEGAVSFDGRFDWTKDAEPTSSGHLVTPGLDFVSPVGAVKGLRGDIVFSSLTPLVTASNQKLTADSLAVGTAVTALDVTFSINEAGVLIDGAQVVAGGGTVSVEPFTVPLDATQPYSGVIVLDRVQLGDIIADTGFDDKVQLDAVVSGRLPFIMDPKRGLKITAGKLEAVQPGRLSIKRDVLTDVAASGGGGEVSENVVEDLAYQAMENLSFDQLSADVNSLDGGRLAVLFHIRGRHDPPKRQELRLTIGELISRQFLNRKLPLPSNTQIDLTLDTTLNANQLISDLLTVNRARQGQQEATPAPVPAPNATPIPAPAD</sequence>
<dbReference type="Proteomes" id="UP000031166">
    <property type="component" value="Unassembled WGS sequence"/>
</dbReference>
<reference evidence="3 4" key="1">
    <citation type="submission" date="2014-12" db="EMBL/GenBank/DDBJ databases">
        <title>Genome sequencing of Brevundimonas nasdae TPW30.</title>
        <authorList>
            <person name="Tan P.W."/>
            <person name="Chan K.-G."/>
        </authorList>
    </citation>
    <scope>NUCLEOTIDE SEQUENCE [LARGE SCALE GENOMIC DNA]</scope>
    <source>
        <strain evidence="3 4">TPW30</strain>
    </source>
</reference>
<evidence type="ECO:0000313" key="4">
    <source>
        <dbReference type="Proteomes" id="UP000031166"/>
    </source>
</evidence>